<dbReference type="InterPro" id="IPR005184">
    <property type="entry name" value="DUF306_Meta_HslJ"/>
</dbReference>
<evidence type="ECO:0000313" key="3">
    <source>
        <dbReference type="EMBL" id="KAA0975214.1"/>
    </source>
</evidence>
<dbReference type="RefSeq" id="WP_007271144.1">
    <property type="nucleotide sequence ID" value="NZ_JBITUG010000019.1"/>
</dbReference>
<dbReference type="Proteomes" id="UP000323856">
    <property type="component" value="Unassembled WGS sequence"/>
</dbReference>
<accession>A0A5B0E8A1</accession>
<name>A0A5B0E8A1_9MICC</name>
<comment type="caution">
    <text evidence="3">The sequence shown here is derived from an EMBL/GenBank/DDBJ whole genome shotgun (WGS) entry which is preliminary data.</text>
</comment>
<dbReference type="AlphaFoldDB" id="A0A5B0E8A1"/>
<evidence type="ECO:0000313" key="4">
    <source>
        <dbReference type="Proteomes" id="UP000323856"/>
    </source>
</evidence>
<dbReference type="OrthoDB" id="4990393at2"/>
<organism evidence="3 4">
    <name type="scientific">Paeniglutamicibacter gangotriensis</name>
    <dbReference type="NCBI Taxonomy" id="254787"/>
    <lineage>
        <taxon>Bacteria</taxon>
        <taxon>Bacillati</taxon>
        <taxon>Actinomycetota</taxon>
        <taxon>Actinomycetes</taxon>
        <taxon>Micrococcales</taxon>
        <taxon>Micrococcaceae</taxon>
        <taxon>Paeniglutamicibacter</taxon>
    </lineage>
</organism>
<dbReference type="Gene3D" id="2.40.128.270">
    <property type="match status" value="1"/>
</dbReference>
<sequence>MKKTALIAVLAAVLLSTACASSGDAPLDPVGSWGSDVPGEPNLVLEQDGKLSGTDGCNRLIGSWERTGDTLEFGPLGGTRMLCEGVDTWLADAASATLGTDSLQIYNAADQPIGTLDRDR</sequence>
<feature type="signal peptide" evidence="1">
    <location>
        <begin position="1"/>
        <end position="20"/>
    </location>
</feature>
<dbReference type="Pfam" id="PF03724">
    <property type="entry name" value="META"/>
    <property type="match status" value="1"/>
</dbReference>
<reference evidence="3 4" key="1">
    <citation type="submission" date="2019-07" db="EMBL/GenBank/DDBJ databases">
        <title>Analysis of the biochemical properties, biological activity and biotechnological potential of siderophores and biosurfactants produced by Antarctic psychrotolerant bacteria.</title>
        <authorList>
            <person name="Styczynski M."/>
            <person name="Krucon T."/>
            <person name="Decewicz P."/>
            <person name="Dziewit L."/>
        </authorList>
    </citation>
    <scope>NUCLEOTIDE SEQUENCE [LARGE SCALE GENOMIC DNA]</scope>
    <source>
        <strain evidence="3 4">ANT_H27</strain>
    </source>
</reference>
<evidence type="ECO:0000259" key="2">
    <source>
        <dbReference type="Pfam" id="PF03724"/>
    </source>
</evidence>
<dbReference type="EMBL" id="VOBL01000016">
    <property type="protein sequence ID" value="KAA0975214.1"/>
    <property type="molecule type" value="Genomic_DNA"/>
</dbReference>
<keyword evidence="1" id="KW-0732">Signal</keyword>
<evidence type="ECO:0000256" key="1">
    <source>
        <dbReference type="SAM" id="SignalP"/>
    </source>
</evidence>
<protein>
    <submittedName>
        <fullName evidence="3">META domain-containing protein</fullName>
    </submittedName>
</protein>
<dbReference type="InterPro" id="IPR038670">
    <property type="entry name" value="HslJ-like_sf"/>
</dbReference>
<feature type="domain" description="DUF306" evidence="2">
    <location>
        <begin position="38"/>
        <end position="98"/>
    </location>
</feature>
<feature type="chain" id="PRO_5022669063" evidence="1">
    <location>
        <begin position="21"/>
        <end position="120"/>
    </location>
</feature>
<gene>
    <name evidence="3" type="ORF">FQ154_14535</name>
</gene>
<dbReference type="PROSITE" id="PS51257">
    <property type="entry name" value="PROKAR_LIPOPROTEIN"/>
    <property type="match status" value="1"/>
</dbReference>
<proteinExistence type="predicted"/>